<keyword evidence="3" id="KW-1185">Reference proteome</keyword>
<protein>
    <submittedName>
        <fullName evidence="2">(Fe-S)-binding protein</fullName>
    </submittedName>
</protein>
<dbReference type="EMBL" id="CP115965">
    <property type="protein sequence ID" value="WZW99398.1"/>
    <property type="molecule type" value="Genomic_DNA"/>
</dbReference>
<dbReference type="PANTHER" id="PTHR30296:SF0">
    <property type="entry name" value="LACTATE UTILIZATION PROTEIN A"/>
    <property type="match status" value="1"/>
</dbReference>
<evidence type="ECO:0000313" key="2">
    <source>
        <dbReference type="EMBL" id="WZW99398.1"/>
    </source>
</evidence>
<name>A0ABZ3C9E6_9ACTN</name>
<dbReference type="RefSeq" id="WP_342373104.1">
    <property type="nucleotide sequence ID" value="NZ_CP115965.1"/>
</dbReference>
<dbReference type="Proteomes" id="UP001434337">
    <property type="component" value="Chromosome"/>
</dbReference>
<sequence length="254" mass="26861">MLGLPGAGLRVALFATCIADTLTPDTPKAVVTVLERLGCVVEFPPGQTCCGQIMTNTGYFDAAVASVRNHVRSFAGYDHIVAPSGSCVASVRDQHVMLARRTGDARLVEQAAQTAARTLDFTEFLVDVLGVTDVGAYFPHRVTYHPSCHGARFLRLGDRPTRLLRAVAGLELVPLPAADQCCGFGGTFSIKIPDVSIAMATDKARHVVETGAEFVVAGENSCLMNIGGVLHRDGAAVRPIHLAEVLAHTRADAA</sequence>
<feature type="domain" description="Cysteine-rich" evidence="1">
    <location>
        <begin position="11"/>
        <end position="91"/>
    </location>
</feature>
<dbReference type="InterPro" id="IPR004017">
    <property type="entry name" value="Cys_rich_dom"/>
</dbReference>
<accession>A0ABZ3C9E6</accession>
<dbReference type="PANTHER" id="PTHR30296">
    <property type="entry name" value="UNCHARACTERIZED PROTEIN YKGE"/>
    <property type="match status" value="1"/>
</dbReference>
<feature type="domain" description="Cysteine-rich" evidence="1">
    <location>
        <begin position="142"/>
        <end position="226"/>
    </location>
</feature>
<evidence type="ECO:0000259" key="1">
    <source>
        <dbReference type="Pfam" id="PF02754"/>
    </source>
</evidence>
<gene>
    <name evidence="2" type="ORF">PCC79_04135</name>
</gene>
<proteinExistence type="predicted"/>
<organism evidence="2 3">
    <name type="scientific">Propioniciclava soli</name>
    <dbReference type="NCBI Taxonomy" id="2775081"/>
    <lineage>
        <taxon>Bacteria</taxon>
        <taxon>Bacillati</taxon>
        <taxon>Actinomycetota</taxon>
        <taxon>Actinomycetes</taxon>
        <taxon>Propionibacteriales</taxon>
        <taxon>Propionibacteriaceae</taxon>
        <taxon>Propioniciclava</taxon>
    </lineage>
</organism>
<evidence type="ECO:0000313" key="3">
    <source>
        <dbReference type="Proteomes" id="UP001434337"/>
    </source>
</evidence>
<reference evidence="2 3" key="1">
    <citation type="journal article" date="2023" name="Environ Microbiome">
        <title>A coral-associated actinobacterium mitigates coral bleaching under heat stress.</title>
        <authorList>
            <person name="Li J."/>
            <person name="Zou Y."/>
            <person name="Li Q."/>
            <person name="Zhang J."/>
            <person name="Bourne D.G."/>
            <person name="Lyu Y."/>
            <person name="Liu C."/>
            <person name="Zhang S."/>
        </authorList>
    </citation>
    <scope>NUCLEOTIDE SEQUENCE [LARGE SCALE GENOMIC DNA]</scope>
    <source>
        <strain evidence="2 3">SCSIO 13291</strain>
    </source>
</reference>
<dbReference type="Pfam" id="PF02754">
    <property type="entry name" value="CCG"/>
    <property type="match status" value="2"/>
</dbReference>